<protein>
    <submittedName>
        <fullName evidence="2">Alpha/beta fold hydrolase</fullName>
    </submittedName>
</protein>
<dbReference type="GO" id="GO:0016787">
    <property type="term" value="F:hydrolase activity"/>
    <property type="evidence" value="ECO:0007669"/>
    <property type="project" value="UniProtKB-KW"/>
</dbReference>
<gene>
    <name evidence="2" type="ORF">IAC63_01820</name>
</gene>
<name>A0A9D1MS64_9PROT</name>
<proteinExistence type="predicted"/>
<reference evidence="2" key="1">
    <citation type="submission" date="2020-10" db="EMBL/GenBank/DDBJ databases">
        <authorList>
            <person name="Gilroy R."/>
        </authorList>
    </citation>
    <scope>NUCLEOTIDE SEQUENCE</scope>
    <source>
        <strain evidence="2">CHK136-897</strain>
    </source>
</reference>
<accession>A0A9D1MS64</accession>
<keyword evidence="2" id="KW-0378">Hydrolase</keyword>
<reference evidence="2" key="2">
    <citation type="journal article" date="2021" name="PeerJ">
        <title>Extensive microbial diversity within the chicken gut microbiome revealed by metagenomics and culture.</title>
        <authorList>
            <person name="Gilroy R."/>
            <person name="Ravi A."/>
            <person name="Getino M."/>
            <person name="Pursley I."/>
            <person name="Horton D.L."/>
            <person name="Alikhan N.F."/>
            <person name="Baker D."/>
            <person name="Gharbi K."/>
            <person name="Hall N."/>
            <person name="Watson M."/>
            <person name="Adriaenssens E.M."/>
            <person name="Foster-Nyarko E."/>
            <person name="Jarju S."/>
            <person name="Secka A."/>
            <person name="Antonio M."/>
            <person name="Oren A."/>
            <person name="Chaudhuri R.R."/>
            <person name="La Ragione R."/>
            <person name="Hildebrand F."/>
            <person name="Pallen M.J."/>
        </authorList>
    </citation>
    <scope>NUCLEOTIDE SEQUENCE</scope>
    <source>
        <strain evidence="2">CHK136-897</strain>
    </source>
</reference>
<dbReference type="AlphaFoldDB" id="A0A9D1MS64"/>
<dbReference type="Proteomes" id="UP000824142">
    <property type="component" value="Unassembled WGS sequence"/>
</dbReference>
<dbReference type="PANTHER" id="PTHR15394">
    <property type="entry name" value="SERINE HYDROLASE RBBP9"/>
    <property type="match status" value="1"/>
</dbReference>
<dbReference type="InterPro" id="IPR010662">
    <property type="entry name" value="RBBP9/YdeN"/>
</dbReference>
<dbReference type="InterPro" id="IPR029058">
    <property type="entry name" value="AB_hydrolase_fold"/>
</dbReference>
<evidence type="ECO:0000313" key="2">
    <source>
        <dbReference type="EMBL" id="HIU65358.1"/>
    </source>
</evidence>
<organism evidence="2 3">
    <name type="scientific">Candidatus Enterousia avicola</name>
    <dbReference type="NCBI Taxonomy" id="2840787"/>
    <lineage>
        <taxon>Bacteria</taxon>
        <taxon>Pseudomonadati</taxon>
        <taxon>Pseudomonadota</taxon>
        <taxon>Alphaproteobacteria</taxon>
        <taxon>Candidatus Enterousia</taxon>
    </lineage>
</organism>
<dbReference type="SUPFAM" id="SSF53474">
    <property type="entry name" value="alpha/beta-Hydrolases"/>
    <property type="match status" value="1"/>
</dbReference>
<dbReference type="Gene3D" id="3.40.50.1820">
    <property type="entry name" value="alpha/beta hydrolase"/>
    <property type="match status" value="1"/>
</dbReference>
<dbReference type="EMBL" id="DVNO01000012">
    <property type="protein sequence ID" value="HIU65358.1"/>
    <property type="molecule type" value="Genomic_DNA"/>
</dbReference>
<evidence type="ECO:0000313" key="3">
    <source>
        <dbReference type="Proteomes" id="UP000824142"/>
    </source>
</evidence>
<dbReference type="Pfam" id="PF00561">
    <property type="entry name" value="Abhydrolase_1"/>
    <property type="match status" value="1"/>
</dbReference>
<comment type="caution">
    <text evidence="2">The sequence shown here is derived from an EMBL/GenBank/DDBJ whole genome shotgun (WGS) entry which is preliminary data.</text>
</comment>
<sequence length="192" mass="22183">MANAIICHGVKFKDEFDKMQIPFCASYWYPWLQQKLIVAGVPTQVPSFTNSWLPARNYAADVDILQRQIINEKTILIGHSCGGGLLVKYLSENPEIKIGHLVLVAPWIDVLHQFPEYFNGFSPDPKLPNRMKTIDLFYSTDDHYGDLILKGCDKLQDLYPNMRVHKFSDKSHFSGDMHQFPEMWNLCETFIN</sequence>
<feature type="domain" description="AB hydrolase-1" evidence="1">
    <location>
        <begin position="57"/>
        <end position="147"/>
    </location>
</feature>
<evidence type="ECO:0000259" key="1">
    <source>
        <dbReference type="Pfam" id="PF00561"/>
    </source>
</evidence>
<dbReference type="InterPro" id="IPR000073">
    <property type="entry name" value="AB_hydrolase_1"/>
</dbReference>
<dbReference type="PANTHER" id="PTHR15394:SF3">
    <property type="entry name" value="SERINE HYDROLASE RBBP9"/>
    <property type="match status" value="1"/>
</dbReference>